<dbReference type="Proteomes" id="UP000018948">
    <property type="component" value="Unassembled WGS sequence"/>
</dbReference>
<feature type="compositionally biased region" description="Low complexity" evidence="2">
    <location>
        <begin position="31"/>
        <end position="44"/>
    </location>
</feature>
<keyword evidence="3" id="KW-1133">Transmembrane helix</keyword>
<dbReference type="EMBL" id="ANIY01002803">
    <property type="protein sequence ID" value="ETP39133.1"/>
    <property type="molecule type" value="Genomic_DNA"/>
</dbReference>
<feature type="coiled-coil region" evidence="1">
    <location>
        <begin position="60"/>
        <end position="94"/>
    </location>
</feature>
<dbReference type="OrthoDB" id="114863at2759"/>
<evidence type="ECO:0000313" key="4">
    <source>
        <dbReference type="EMBL" id="ETP39133.1"/>
    </source>
</evidence>
<evidence type="ECO:0000313" key="5">
    <source>
        <dbReference type="Proteomes" id="UP000018948"/>
    </source>
</evidence>
<name>W2YVU1_PHYNI</name>
<keyword evidence="3" id="KW-0472">Membrane</keyword>
<evidence type="ECO:0000256" key="3">
    <source>
        <dbReference type="SAM" id="Phobius"/>
    </source>
</evidence>
<gene>
    <name evidence="4" type="ORF">F442_13383</name>
</gene>
<evidence type="ECO:0000256" key="2">
    <source>
        <dbReference type="SAM" id="MobiDB-lite"/>
    </source>
</evidence>
<dbReference type="CDD" id="cd14686">
    <property type="entry name" value="bZIP"/>
    <property type="match status" value="1"/>
</dbReference>
<keyword evidence="3" id="KW-0812">Transmembrane</keyword>
<evidence type="ECO:0008006" key="6">
    <source>
        <dbReference type="Google" id="ProtNLM"/>
    </source>
</evidence>
<comment type="caution">
    <text evidence="4">The sequence shown here is derived from an EMBL/GenBank/DDBJ whole genome shotgun (WGS) entry which is preliminary data.</text>
</comment>
<dbReference type="AlphaFoldDB" id="W2YVU1"/>
<keyword evidence="1" id="KW-0175">Coiled coil</keyword>
<evidence type="ECO:0000256" key="1">
    <source>
        <dbReference type="SAM" id="Coils"/>
    </source>
</evidence>
<feature type="region of interest" description="Disordered" evidence="2">
    <location>
        <begin position="25"/>
        <end position="60"/>
    </location>
</feature>
<reference evidence="4 5" key="1">
    <citation type="submission" date="2013-11" db="EMBL/GenBank/DDBJ databases">
        <title>The Genome Sequence of Phytophthora parasitica P10297.</title>
        <authorList>
            <consortium name="The Broad Institute Genomics Platform"/>
            <person name="Russ C."/>
            <person name="Tyler B."/>
            <person name="Panabieres F."/>
            <person name="Shan W."/>
            <person name="Tripathy S."/>
            <person name="Grunwald N."/>
            <person name="Machado M."/>
            <person name="Johnson C.S."/>
            <person name="Walker B."/>
            <person name="Young S.K."/>
            <person name="Zeng Q."/>
            <person name="Gargeya S."/>
            <person name="Fitzgerald M."/>
            <person name="Haas B."/>
            <person name="Abouelleil A."/>
            <person name="Allen A.W."/>
            <person name="Alvarado L."/>
            <person name="Arachchi H.M."/>
            <person name="Berlin A.M."/>
            <person name="Chapman S.B."/>
            <person name="Gainer-Dewar J."/>
            <person name="Goldberg J."/>
            <person name="Griggs A."/>
            <person name="Gujja S."/>
            <person name="Hansen M."/>
            <person name="Howarth C."/>
            <person name="Imamovic A."/>
            <person name="Ireland A."/>
            <person name="Larimer J."/>
            <person name="McCowan C."/>
            <person name="Murphy C."/>
            <person name="Pearson M."/>
            <person name="Poon T.W."/>
            <person name="Priest M."/>
            <person name="Roberts A."/>
            <person name="Saif S."/>
            <person name="Shea T."/>
            <person name="Sisk P."/>
            <person name="Sykes S."/>
            <person name="Wortman J."/>
            <person name="Nusbaum C."/>
            <person name="Birren B."/>
        </authorList>
    </citation>
    <scope>NUCLEOTIDE SEQUENCE [LARGE SCALE GENOMIC DNA]</scope>
    <source>
        <strain evidence="4 5">P10297</strain>
    </source>
</reference>
<protein>
    <recommendedName>
        <fullName evidence="6">BZIP domain-containing protein</fullName>
    </recommendedName>
</protein>
<proteinExistence type="predicted"/>
<organism evidence="4 5">
    <name type="scientific">Phytophthora nicotianae P10297</name>
    <dbReference type="NCBI Taxonomy" id="1317064"/>
    <lineage>
        <taxon>Eukaryota</taxon>
        <taxon>Sar</taxon>
        <taxon>Stramenopiles</taxon>
        <taxon>Oomycota</taxon>
        <taxon>Peronosporomycetes</taxon>
        <taxon>Peronosporales</taxon>
        <taxon>Peronosporaceae</taxon>
        <taxon>Phytophthora</taxon>
    </lineage>
</organism>
<accession>W2YVU1</accession>
<sequence>MSFLPLADLDPTLTDVLAFIDDFTSPESDHSTASTSSSSSSNDALSKRKKNRAAASRRFQQKKRAELLELREQAATLKKRLQELQENKATGNNKTLDETQKNTVGSAWLCRVELEKQLRLVAEAQNRHLKTLLLRQKHTANVVRHVLQSVTAVVVCYILFFFFLPKFLFLNYFFLKHIEEGMRTPHPAACGFGRFVPSLDDAIYSELASRVGSLYLDAVSTTDPFQTKFIPDAVEICWDPVSGVPFVEVNLSLPVPLSFQDTTYIAKQAIARDEKRYTKRYNTELGLRKESQIQLRYQSTAMCINVLSLGRRYAEKDRDISTWTSLVCDHPLDATLRFREQGWIMVSVAPANMTQVEMCYRLSPDINSVSATLDNKTLFVLQNVGSAMRQNFVDMSRIYPDS</sequence>
<feature type="transmembrane region" description="Helical" evidence="3">
    <location>
        <begin position="150"/>
        <end position="174"/>
    </location>
</feature>